<protein>
    <submittedName>
        <fullName evidence="3">Uncharacterized protein</fullName>
    </submittedName>
</protein>
<keyword evidence="2" id="KW-0472">Membrane</keyword>
<feature type="transmembrane region" description="Helical" evidence="2">
    <location>
        <begin position="108"/>
        <end position="131"/>
    </location>
</feature>
<dbReference type="PANTHER" id="PTHR35471">
    <property type="entry name" value="OS07G0223700 PROTEIN"/>
    <property type="match status" value="1"/>
</dbReference>
<keyword evidence="2" id="KW-0812">Transmembrane</keyword>
<evidence type="ECO:0000313" key="3">
    <source>
        <dbReference type="EMBL" id="RWR79652.1"/>
    </source>
</evidence>
<keyword evidence="4" id="KW-1185">Reference proteome</keyword>
<sequence>MRCCSFSPSCFESIRSWLRDYDKIQAVAVFLIYIQIGCSLVGSLGAQYNGVLVINLVVSLFALIAIESSSQILGRTYAVLLGCTVLLDVAWFILFSNAIWNISSKKYGAFFIFSVRLTLCMQIIGSSMRFLSSFLWIQMYRLGASSVESNSRDADFDLRNSFLNPSNLGIDKQHSVPDDFLGGAIYDPAYYSSLFEEVEDNGRAYAADRQSTGDDGGSTSAAEASQLKSGISRSFQFTNEVNEETSKHQSI</sequence>
<name>A0A3S3NH98_9MAGN</name>
<evidence type="ECO:0000256" key="1">
    <source>
        <dbReference type="SAM" id="MobiDB-lite"/>
    </source>
</evidence>
<dbReference type="Proteomes" id="UP000283530">
    <property type="component" value="Unassembled WGS sequence"/>
</dbReference>
<dbReference type="EMBL" id="QPKB01000003">
    <property type="protein sequence ID" value="RWR79652.1"/>
    <property type="molecule type" value="Genomic_DNA"/>
</dbReference>
<feature type="transmembrane region" description="Helical" evidence="2">
    <location>
        <begin position="48"/>
        <end position="66"/>
    </location>
</feature>
<dbReference type="OrthoDB" id="1916950at2759"/>
<feature type="compositionally biased region" description="Polar residues" evidence="1">
    <location>
        <begin position="217"/>
        <end position="227"/>
    </location>
</feature>
<dbReference type="PANTHER" id="PTHR35471:SF1">
    <property type="entry name" value="OS07G0223700 PROTEIN"/>
    <property type="match status" value="1"/>
</dbReference>
<feature type="region of interest" description="Disordered" evidence="1">
    <location>
        <begin position="207"/>
        <end position="227"/>
    </location>
</feature>
<evidence type="ECO:0000256" key="2">
    <source>
        <dbReference type="SAM" id="Phobius"/>
    </source>
</evidence>
<reference evidence="3 4" key="1">
    <citation type="journal article" date="2019" name="Nat. Plants">
        <title>Stout camphor tree genome fills gaps in understanding of flowering plant genome evolution.</title>
        <authorList>
            <person name="Chaw S.M."/>
            <person name="Liu Y.C."/>
            <person name="Wu Y.W."/>
            <person name="Wang H.Y."/>
            <person name="Lin C.I."/>
            <person name="Wu C.S."/>
            <person name="Ke H.M."/>
            <person name="Chang L.Y."/>
            <person name="Hsu C.Y."/>
            <person name="Yang H.T."/>
            <person name="Sudianto E."/>
            <person name="Hsu M.H."/>
            <person name="Wu K.P."/>
            <person name="Wang L.N."/>
            <person name="Leebens-Mack J.H."/>
            <person name="Tsai I.J."/>
        </authorList>
    </citation>
    <scope>NUCLEOTIDE SEQUENCE [LARGE SCALE GENOMIC DNA]</scope>
    <source>
        <strain evidence="4">cv. Chaw 1501</strain>
        <tissue evidence="3">Young leaves</tissue>
    </source>
</reference>
<keyword evidence="2" id="KW-1133">Transmembrane helix</keyword>
<gene>
    <name evidence="3" type="ORF">CKAN_00823700</name>
</gene>
<evidence type="ECO:0000313" key="4">
    <source>
        <dbReference type="Proteomes" id="UP000283530"/>
    </source>
</evidence>
<dbReference type="AlphaFoldDB" id="A0A3S3NH98"/>
<feature type="transmembrane region" description="Helical" evidence="2">
    <location>
        <begin position="24"/>
        <end position="42"/>
    </location>
</feature>
<comment type="caution">
    <text evidence="3">The sequence shown here is derived from an EMBL/GenBank/DDBJ whole genome shotgun (WGS) entry which is preliminary data.</text>
</comment>
<organism evidence="3 4">
    <name type="scientific">Cinnamomum micranthum f. kanehirae</name>
    <dbReference type="NCBI Taxonomy" id="337451"/>
    <lineage>
        <taxon>Eukaryota</taxon>
        <taxon>Viridiplantae</taxon>
        <taxon>Streptophyta</taxon>
        <taxon>Embryophyta</taxon>
        <taxon>Tracheophyta</taxon>
        <taxon>Spermatophyta</taxon>
        <taxon>Magnoliopsida</taxon>
        <taxon>Magnoliidae</taxon>
        <taxon>Laurales</taxon>
        <taxon>Lauraceae</taxon>
        <taxon>Cinnamomum</taxon>
    </lineage>
</organism>
<feature type="transmembrane region" description="Helical" evidence="2">
    <location>
        <begin position="78"/>
        <end position="102"/>
    </location>
</feature>
<proteinExistence type="predicted"/>
<accession>A0A3S3NH98</accession>
<dbReference type="STRING" id="337451.A0A3S3NH98"/>